<reference evidence="2" key="1">
    <citation type="submission" date="2022-11" db="UniProtKB">
        <authorList>
            <consortium name="WormBaseParasite"/>
        </authorList>
    </citation>
    <scope>IDENTIFICATION</scope>
</reference>
<sequence length="78" mass="8546">MAKHMLESVGALIQDGDIRASVAASDRDLTDHELAALDKSLRLHMDKQKLEFALNKMSEKTGITATQKAKALGVLRQN</sequence>
<evidence type="ECO:0000313" key="2">
    <source>
        <dbReference type="WBParaSite" id="nRc.2.0.1.t44128-RA"/>
    </source>
</evidence>
<proteinExistence type="predicted"/>
<dbReference type="Proteomes" id="UP000887565">
    <property type="component" value="Unplaced"/>
</dbReference>
<keyword evidence="1" id="KW-1185">Reference proteome</keyword>
<protein>
    <submittedName>
        <fullName evidence="2">Uncharacterized protein</fullName>
    </submittedName>
</protein>
<evidence type="ECO:0000313" key="1">
    <source>
        <dbReference type="Proteomes" id="UP000887565"/>
    </source>
</evidence>
<organism evidence="1 2">
    <name type="scientific">Romanomermis culicivorax</name>
    <name type="common">Nematode worm</name>
    <dbReference type="NCBI Taxonomy" id="13658"/>
    <lineage>
        <taxon>Eukaryota</taxon>
        <taxon>Metazoa</taxon>
        <taxon>Ecdysozoa</taxon>
        <taxon>Nematoda</taxon>
        <taxon>Enoplea</taxon>
        <taxon>Dorylaimia</taxon>
        <taxon>Mermithida</taxon>
        <taxon>Mermithoidea</taxon>
        <taxon>Mermithidae</taxon>
        <taxon>Romanomermis</taxon>
    </lineage>
</organism>
<dbReference type="WBParaSite" id="nRc.2.0.1.t44128-RA">
    <property type="protein sequence ID" value="nRc.2.0.1.t44128-RA"/>
    <property type="gene ID" value="nRc.2.0.1.g44128"/>
</dbReference>
<dbReference type="AlphaFoldDB" id="A0A915KYV9"/>
<accession>A0A915KYV9</accession>
<name>A0A915KYV9_ROMCU</name>